<evidence type="ECO:0000313" key="13">
    <source>
        <dbReference type="Proteomes" id="UP000033947"/>
    </source>
</evidence>
<gene>
    <name evidence="12" type="ORF">UU55_C0004G0023</name>
</gene>
<dbReference type="InterPro" id="IPR036852">
    <property type="entry name" value="Peptidase_S8/S53_dom_sf"/>
</dbReference>
<dbReference type="Gene3D" id="2.60.40.2340">
    <property type="match status" value="1"/>
</dbReference>
<feature type="transmembrane region" description="Helical" evidence="9">
    <location>
        <begin position="3553"/>
        <end position="3572"/>
    </location>
</feature>
<keyword evidence="9" id="KW-0472">Membrane</keyword>
<feature type="transmembrane region" description="Helical" evidence="9">
    <location>
        <begin position="12"/>
        <end position="32"/>
    </location>
</feature>
<dbReference type="InterPro" id="IPR054399">
    <property type="entry name" value="Fervidolysin-like_N_prodom"/>
</dbReference>
<dbReference type="Pfam" id="PF00082">
    <property type="entry name" value="Peptidase_S8"/>
    <property type="match status" value="2"/>
</dbReference>
<evidence type="ECO:0000256" key="6">
    <source>
        <dbReference type="PROSITE-ProRule" id="PRU01240"/>
    </source>
</evidence>
<evidence type="ECO:0000313" key="12">
    <source>
        <dbReference type="EMBL" id="KKS03234.1"/>
    </source>
</evidence>
<dbReference type="InterPro" id="IPR008963">
    <property type="entry name" value="Purple_acid_Pase-like_N"/>
</dbReference>
<evidence type="ECO:0000256" key="2">
    <source>
        <dbReference type="ARBA" id="ARBA00022670"/>
    </source>
</evidence>
<accession>A0A0G0VQS3</accession>
<dbReference type="CDD" id="cd00063">
    <property type="entry name" value="FN3"/>
    <property type="match status" value="1"/>
</dbReference>
<dbReference type="Pfam" id="PF17963">
    <property type="entry name" value="Big_9"/>
    <property type="match status" value="13"/>
</dbReference>
<feature type="region of interest" description="Disordered" evidence="8">
    <location>
        <begin position="76"/>
        <end position="99"/>
    </location>
</feature>
<evidence type="ECO:0000256" key="9">
    <source>
        <dbReference type="SAM" id="Phobius"/>
    </source>
</evidence>
<feature type="domain" description="Fibronectin type-III" evidence="11">
    <location>
        <begin position="3406"/>
        <end position="3500"/>
    </location>
</feature>
<dbReference type="Gene3D" id="3.40.50.200">
    <property type="entry name" value="Peptidase S8/S53 domain"/>
    <property type="match status" value="2"/>
</dbReference>
<dbReference type="InterPro" id="IPR041690">
    <property type="entry name" value="Cadherin_5"/>
</dbReference>
<evidence type="ECO:0000259" key="11">
    <source>
        <dbReference type="PROSITE" id="PS50853"/>
    </source>
</evidence>
<dbReference type="Pfam" id="PF05345">
    <property type="entry name" value="He_PIG"/>
    <property type="match status" value="4"/>
</dbReference>
<proteinExistence type="inferred from homology"/>
<dbReference type="SMART" id="SM00112">
    <property type="entry name" value="CA"/>
    <property type="match status" value="5"/>
</dbReference>
<dbReference type="PROSITE" id="PS00136">
    <property type="entry name" value="SUBTILASE_ASP"/>
    <property type="match status" value="1"/>
</dbReference>
<evidence type="ECO:0000259" key="10">
    <source>
        <dbReference type="PROSITE" id="PS50268"/>
    </source>
</evidence>
<sequence>MKIKHKKIAHRLLNQFVIFSLIFQNFYPILYFTPVFAQTSNTILELSGDQEFTPPEQLEAITGSDPNSEAVEAVPTESLLDSEPGVLPSDSDEQPEPVGEVTYSDSLEILSPGSEPTALELTEDTLSPQETTVSEQGPNEIPNDTDEIIPIEVLPDETIMSELTGETSENSEVTRDPTIEQNTAVQSDDEMLRLNQRHGEKKSKEENRDLFNRVPSENLEYMPGEVLVKYRDSEIDLERTLGRAKASVFALTKKLEKVKESRSGNISLLRIKDNKSVEDKIKELREDKRVEYAEPNYLRYPQTINSNDTYKQNLWGLDNTGQTVNNVIGTLDSDIDAPEAWLVDEGSTDVIVAVIDSGVAYNHPDLVGNMWDGSNCKDISGNNLGGCLHGYDFEDNDKDPQPTDSIHGTYSAGIIAASRNNNQGILGVTLRAKIMALKHGFDVASEVMAIDFAIQNGAKVINASFAGTAYSQAEYDAINRFLNYGGIFIAAAGNEASNNDYTHAYPSDLNLNNIISVASTDQNDGLSNFSNYSSTFVDVGAPGENIYSTSLSFNDSTVLDEDFESVIIPFIPSGWTEDGTFATIDYSDIWGPGWKVLYGDLEYPYSENNNSKITTSTVNLDGASDVAIGFYTECDTEYPLDGWHDYMVVEASSDGTNFSEVDLGWGEGKYDEPMIDILNGDELDDGGYASAYMTASIASDFYTSNFKLRFRWVTDSDSDKGTYGDGCLIDDIVLLKRAAGSYEYEFVDGTSFAAPYTAGLAALLWSIDSSLTYDEVKNAILNTGDTKPSLVGKTVTGKRINAYNAVRSLNGSKDIVSFNFNSLGITGIINENEHTISLVVPYGTNISSLLPTITHTGEMVSPPSEVAQDFSSPVTYTVTAVNSTTQDYVVTVTVESPSTIATVSSGVYTVELDTISNVPFNTSEATFLAALTKDEPNQTWSDTNLNDPILTGNELIVTAQDGTTSKTYTINVNEVLPVLDPIGNKTVDELTQLTFTASATDPDGPSTTYYLTDEPSGASINPTSGVFTFTPTESQGPDNYYMTVSVTDGSNIDYEDITITVNEVNVVPVSYGVSDSLDEDDSKAITLNATDTDEPANSLSYSIVVGASHGNLGTVSGNQVLYTPNENYNGPDSFTYKANDGNADSNTATVSISVNSVNDAPTANSQSISIDEDTEVLVTLTGNDIDEDSLSFNLIDAPTHGSLEIISGTQVNYVPNTDYVGGDSFTFKASDGFLDSNTATVSITVGAINDTPILDAIGNKIIDELDTLTFTASAADPDSSLTYSLINAPTGASIGSTSGFFTFTPTESQGPNSYNLTVSVTDGNTSDTEDITITVNEVNVVPVVNDFSVSTDEDRSKDITLNVTDPDLPGNTFSYILGTSPTHGSLGPISSGQTTYTPNSEYNGSDSFTYKVNDGSADSDFATVSITVDSINDAPSINTTAPNSATEDTLYTYDADETDVDGPSAVWTKSASDTCNGSLDSSSGVYTFTPVGPTPISTCEVSVTISDYGSPNLSDTQTTTVTVTAVNDLPISTGDDYSTDEDSVLNVTAPGILSNDSDPENSSISTALVSDVTNGDLSLNNNGSFSYAPNTNYYGIDTFVYKISDGTDYSENATVTITVDPINDAPTANSDSASTDEDTQLILTKDEVLTNDTDVDDDHSLLNVQSVSKPINGTVYIDGANIVFTPSTDYFGSASFEYTVSDGYLTNSATVNITVNSINDAPSIDSTAPITATEDILYTYDAEVTDPDGPSASWSKTELDTCNGSLDTNTGYYSFTPNGPVPSASCVLSIKVEDGADPSFSATENVTVNIVAVNDAPTAYGTTAETDEDNSVDIGLNGTDPEDDILTFIVSTVPVHGNVDIDGNVATYTPNPGYNGSDSFEFVVNDGSVDSNDALVSLTITGINDAPVIESIPNQTIDEYYNLQITPVVTDVDGGAPSYSLTNSSVDNSSINTETGEFNFTPDESQGGSVFDFTIQVDDGFEINNIATESFSVTVNEINNSPIATDDNLDVNEDSTLLVNHAYLLSNDTDPDNTTDDFSILSVSNVTPTGSVLTFNSSTIEFTPPENFNGQATYEYLISDGSLTDTGLVTITVNSINDAPVAYDDSSSTDEDSALVITKASLLANDEDVDEDSLSLSIVFDPVNGTVEIDGDNVVFTPSSNYNGSASFSYTVTDGELTDTASVSITINPINDAPVLNTVGDKTIDEFNELNFTATAVEVDTEDVLSFSLSNAPTGASINSSTGEFSFTPVESQGSNTYNVDINVTDGLDSDVETITVTVNEVNVASVVNELWATTNEDTAKVITLEGNDTDIPTQTLNYSVTDPSHGLVSIAGDQVTYTADTNYYGDDAFTYKANDGVTDSSSETVHITVNAINDGPDANPDSASGNEDEDTIIAESGLLTNDTDVDDVTLTLSNVSTPVNGSVAIDGDNVVFTPDSNFNGTAYFDYTVSDGELTDKATVTVTINPINDAPVANLGTASAEEDGVVTITLTGSDVDGDSISYIIVDNPSNGSLGSIVGSQVDYSPNENYEGNDSFTFKVNDGLLDSNIATIDITVTEFNDPPVLDEIGNKSVDELTELTFTATATDPDSSLTYYLSDEPTGATIDTNSGYFSFTPSESQGPQEYTFDVNVTDGVSIDTEIITVTVNEINVAPLVNDVNAATSEDLEKIITLNATDSDIPTQSITYAKVTDPSNGTISILNDSATYTPNANFYGDDSFTYKANDGETDSNTATVFITVTAFNDAPVANPDSASVDEDNTLSVSKETLIENDTDVDDISLVLSSISNPVNGLVSIDGSNVIFTPTSNYFGSASFDYTVSDGSLTDTTTVLVTVNPINDAPSVNDGTAVTDEDNSVSIYLVGTDIEGDSLSYTIIDSTSNGALGGPYGNQVIYTPNENYFGGDSFTFKVDDGNFESNTGTVTITINAINDLPALDVIGDKSIDELAELSFTVTANDSDTSDALELSLTNAPTGASIESDTGNFSFTPTEVQGPNTYNVTVNVTDGIYTDSEEIEITVNEVNTSPVAQDVNTSTNEDVSKSIILNASDADIPANTLTYTVETGANHGTLGTISGNELTYTPDTNYNGVDTFTYKVNDGLADSNIVTVNITVNSVNDAPEANQDNASFDEDTQLILAKNDLITNDTDVDLDTLSVIGVSTPTHGTVYIDGSNIIFTPVNNYNGAASFEYTLSDGTLTDTGFVNLTINPVNDAPTVSADAYSTTQEAAISITLLGNDIENDPLVYSINSDPTNGSLSTVSGNQVTYTPDTGYIGNDSFTYQTNDGEYDSNEATIDITVLPPPVISGESSTNLESTSITITWTTDHLSTSRVIYDTASHPTLGTAPNYGYAYSTIETDGSPMVISHNVTISPLTAETTYYYRAVSHGSPEVVGDELSFTTKKAVEEDTEAPDRPENVGVGYDSDDKTIKLTWENNDSDIDKVFVYLGYSESFDKNSDSRIAENDRDDEDVTVNDVKEGKTYYFKLVSEDGAGNRSNTKTISIEIPSTQEKVIINTYESPTTLAATDEVLESGDETKNVLGLEDVEKDNPSVVEETRKSNIWRYIIPSLVVLSIGTIIILRRKRK</sequence>
<dbReference type="InterPro" id="IPR023828">
    <property type="entry name" value="Peptidase_S8_Ser-AS"/>
</dbReference>
<dbReference type="PANTHER" id="PTHR43399:SF4">
    <property type="entry name" value="CELL WALL-ASSOCIATED PROTEASE"/>
    <property type="match status" value="1"/>
</dbReference>
<dbReference type="InterPro" id="IPR002126">
    <property type="entry name" value="Cadherin-like_dom"/>
</dbReference>
<dbReference type="InterPro" id="IPR013783">
    <property type="entry name" value="Ig-like_fold"/>
</dbReference>
<feature type="active site" description="Charge relay system" evidence="5 6">
    <location>
        <position position="751"/>
    </location>
</feature>
<dbReference type="EMBL" id="LCBB01000004">
    <property type="protein sequence ID" value="KKS03234.1"/>
    <property type="molecule type" value="Genomic_DNA"/>
</dbReference>
<dbReference type="Gene3D" id="2.60.40.10">
    <property type="entry name" value="Immunoglobulins"/>
    <property type="match status" value="7"/>
</dbReference>
<dbReference type="SUPFAM" id="SSF52743">
    <property type="entry name" value="Subtilisin-like"/>
    <property type="match status" value="1"/>
</dbReference>
<dbReference type="InterPro" id="IPR023827">
    <property type="entry name" value="Peptidase_S8_Asp-AS"/>
</dbReference>
<dbReference type="InterPro" id="IPR000209">
    <property type="entry name" value="Peptidase_S8/S53_dom"/>
</dbReference>
<dbReference type="Gene3D" id="2.60.40.3440">
    <property type="match status" value="10"/>
</dbReference>
<dbReference type="SMART" id="SM00060">
    <property type="entry name" value="FN3"/>
    <property type="match status" value="2"/>
</dbReference>
<feature type="region of interest" description="Disordered" evidence="8">
    <location>
        <begin position="165"/>
        <end position="191"/>
    </location>
</feature>
<dbReference type="InterPro" id="IPR003961">
    <property type="entry name" value="FN3_dom"/>
</dbReference>
<dbReference type="InterPro" id="IPR015914">
    <property type="entry name" value="PAPs_N"/>
</dbReference>
<dbReference type="SUPFAM" id="SSF49363">
    <property type="entry name" value="Purple acid phosphatase, N-terminal domain"/>
    <property type="match status" value="1"/>
</dbReference>
<keyword evidence="2 6" id="KW-0645">Protease</keyword>
<dbReference type="GO" id="GO:0006508">
    <property type="term" value="P:proteolysis"/>
    <property type="evidence" value="ECO:0007669"/>
    <property type="project" value="UniProtKB-KW"/>
</dbReference>
<keyword evidence="4 6" id="KW-0720">Serine protease</keyword>
<dbReference type="GO" id="GO:0004252">
    <property type="term" value="F:serine-type endopeptidase activity"/>
    <property type="evidence" value="ECO:0007669"/>
    <property type="project" value="UniProtKB-UniRule"/>
</dbReference>
<dbReference type="SMART" id="SM00736">
    <property type="entry name" value="CADG"/>
    <property type="match status" value="4"/>
</dbReference>
<protein>
    <submittedName>
        <fullName evidence="12">VCBS repeat-containing protein</fullName>
    </submittedName>
</protein>
<dbReference type="Pfam" id="PF16656">
    <property type="entry name" value="Pur_ac_phosph_N"/>
    <property type="match status" value="1"/>
</dbReference>
<dbReference type="NCBIfam" id="NF012211">
    <property type="entry name" value="tand_rpt_95"/>
    <property type="match status" value="17"/>
</dbReference>
<evidence type="ECO:0000256" key="8">
    <source>
        <dbReference type="SAM" id="MobiDB-lite"/>
    </source>
</evidence>
<organism evidence="12 13">
    <name type="scientific">candidate division WWE3 bacterium GW2011_GWC2_41_23</name>
    <dbReference type="NCBI Taxonomy" id="1619123"/>
    <lineage>
        <taxon>Bacteria</taxon>
        <taxon>Katanobacteria</taxon>
    </lineage>
</organism>
<dbReference type="PRINTS" id="PR00723">
    <property type="entry name" value="SUBTILISIN"/>
</dbReference>
<reference evidence="12 13" key="1">
    <citation type="journal article" date="2015" name="Nature">
        <title>rRNA introns, odd ribosomes, and small enigmatic genomes across a large radiation of phyla.</title>
        <authorList>
            <person name="Brown C.T."/>
            <person name="Hug L.A."/>
            <person name="Thomas B.C."/>
            <person name="Sharon I."/>
            <person name="Castelle C.J."/>
            <person name="Singh A."/>
            <person name="Wilkins M.J."/>
            <person name="Williams K.H."/>
            <person name="Banfield J.F."/>
        </authorList>
    </citation>
    <scope>NUCLEOTIDE SEQUENCE [LARGE SCALE GENOMIC DNA]</scope>
</reference>
<evidence type="ECO:0000256" key="3">
    <source>
        <dbReference type="ARBA" id="ARBA00022801"/>
    </source>
</evidence>
<dbReference type="InterPro" id="IPR015500">
    <property type="entry name" value="Peptidase_S8_subtilisin-rel"/>
</dbReference>
<dbReference type="Gene3D" id="2.60.40.380">
    <property type="entry name" value="Purple acid phosphatase-like, N-terminal"/>
    <property type="match status" value="1"/>
</dbReference>
<keyword evidence="9" id="KW-1133">Transmembrane helix</keyword>
<feature type="active site" description="Charge relay system" evidence="5 6">
    <location>
        <position position="407"/>
    </location>
</feature>
<dbReference type="PROSITE" id="PS50268">
    <property type="entry name" value="CADHERIN_2"/>
    <property type="match status" value="1"/>
</dbReference>
<comment type="similarity">
    <text evidence="1 6 7">Belongs to the peptidase S8 family.</text>
</comment>
<dbReference type="PROSITE" id="PS51892">
    <property type="entry name" value="SUBTILASE"/>
    <property type="match status" value="1"/>
</dbReference>
<evidence type="ECO:0000256" key="7">
    <source>
        <dbReference type="RuleBase" id="RU003355"/>
    </source>
</evidence>
<dbReference type="GO" id="GO:0005509">
    <property type="term" value="F:calcium ion binding"/>
    <property type="evidence" value="ECO:0007669"/>
    <property type="project" value="InterPro"/>
</dbReference>
<dbReference type="SUPFAM" id="SSF49313">
    <property type="entry name" value="Cadherin-like"/>
    <property type="match status" value="5"/>
</dbReference>
<dbReference type="InterPro" id="IPR006644">
    <property type="entry name" value="Cadg"/>
</dbReference>
<dbReference type="Pfam" id="PF17892">
    <property type="entry name" value="Cadherin_5"/>
    <property type="match status" value="5"/>
</dbReference>
<dbReference type="Gene3D" id="2.60.40.2810">
    <property type="match status" value="4"/>
</dbReference>
<dbReference type="InterPro" id="IPR051048">
    <property type="entry name" value="Peptidase_S8/S53_subtilisin"/>
</dbReference>
<evidence type="ECO:0000256" key="4">
    <source>
        <dbReference type="ARBA" id="ARBA00022825"/>
    </source>
</evidence>
<dbReference type="GO" id="GO:0016020">
    <property type="term" value="C:membrane"/>
    <property type="evidence" value="ECO:0007669"/>
    <property type="project" value="InterPro"/>
</dbReference>
<evidence type="ECO:0000256" key="1">
    <source>
        <dbReference type="ARBA" id="ARBA00011073"/>
    </source>
</evidence>
<dbReference type="GO" id="GO:0007156">
    <property type="term" value="P:homophilic cell adhesion via plasma membrane adhesion molecules"/>
    <property type="evidence" value="ECO:0007669"/>
    <property type="project" value="InterPro"/>
</dbReference>
<evidence type="ECO:0000256" key="5">
    <source>
        <dbReference type="PIRSR" id="PIRSR615500-1"/>
    </source>
</evidence>
<dbReference type="InterPro" id="IPR015919">
    <property type="entry name" value="Cadherin-like_sf"/>
</dbReference>
<keyword evidence="9" id="KW-0812">Transmembrane</keyword>
<dbReference type="PATRIC" id="fig|1619123.3.peg.373"/>
<dbReference type="Proteomes" id="UP000033947">
    <property type="component" value="Unassembled WGS sequence"/>
</dbReference>
<keyword evidence="3 6" id="KW-0378">Hydrolase</keyword>
<dbReference type="PANTHER" id="PTHR43399">
    <property type="entry name" value="SUBTILISIN-RELATED"/>
    <property type="match status" value="1"/>
</dbReference>
<dbReference type="PROSITE" id="PS50853">
    <property type="entry name" value="FN3"/>
    <property type="match status" value="1"/>
</dbReference>
<dbReference type="Pfam" id="PF22148">
    <property type="entry name" value="Fervidolysin_NPro-like"/>
    <property type="match status" value="1"/>
</dbReference>
<feature type="active site" description="Charge relay system" evidence="5 6">
    <location>
        <position position="356"/>
    </location>
</feature>
<name>A0A0G0VQS3_UNCKA</name>
<dbReference type="PROSITE" id="PS00138">
    <property type="entry name" value="SUBTILASE_SER"/>
    <property type="match status" value="1"/>
</dbReference>
<feature type="domain" description="Cadherin" evidence="10">
    <location>
        <begin position="964"/>
        <end position="1163"/>
    </location>
</feature>
<comment type="caution">
    <text evidence="12">The sequence shown here is derived from an EMBL/GenBank/DDBJ whole genome shotgun (WGS) entry which is preliminary data.</text>
</comment>
<dbReference type="GO" id="GO:0003993">
    <property type="term" value="F:acid phosphatase activity"/>
    <property type="evidence" value="ECO:0007669"/>
    <property type="project" value="InterPro"/>
</dbReference>